<evidence type="ECO:0000313" key="2">
    <source>
        <dbReference type="Proteomes" id="UP000267027"/>
    </source>
</evidence>
<evidence type="ECO:0000313" key="1">
    <source>
        <dbReference type="EMBL" id="VDM54344.1"/>
    </source>
</evidence>
<accession>A0A0R3PF41</accession>
<proteinExistence type="predicted"/>
<organism evidence="3">
    <name type="scientific">Angiostrongylus costaricensis</name>
    <name type="common">Nematode worm</name>
    <dbReference type="NCBI Taxonomy" id="334426"/>
    <lineage>
        <taxon>Eukaryota</taxon>
        <taxon>Metazoa</taxon>
        <taxon>Ecdysozoa</taxon>
        <taxon>Nematoda</taxon>
        <taxon>Chromadorea</taxon>
        <taxon>Rhabditida</taxon>
        <taxon>Rhabditina</taxon>
        <taxon>Rhabditomorpha</taxon>
        <taxon>Strongyloidea</taxon>
        <taxon>Metastrongylidae</taxon>
        <taxon>Angiostrongylus</taxon>
    </lineage>
</organism>
<name>A0A0R3PF41_ANGCS</name>
<reference evidence="3" key="1">
    <citation type="submission" date="2017-02" db="UniProtKB">
        <authorList>
            <consortium name="WormBaseParasite"/>
        </authorList>
    </citation>
    <scope>IDENTIFICATION</scope>
</reference>
<dbReference type="AlphaFoldDB" id="A0A0R3PF41"/>
<dbReference type="EMBL" id="UYYA01000621">
    <property type="protein sequence ID" value="VDM54344.1"/>
    <property type="molecule type" value="Genomic_DNA"/>
</dbReference>
<keyword evidence="2" id="KW-1185">Reference proteome</keyword>
<gene>
    <name evidence="1" type="ORF">ACOC_LOCUS2759</name>
</gene>
<sequence>MLEMYGQGMVNERTEQRWPGKFHCSEFDLDDEKDRGCSSAIDNGELKRRLKASACDTIRESEEEPL</sequence>
<reference evidence="1 2" key="2">
    <citation type="submission" date="2018-11" db="EMBL/GenBank/DDBJ databases">
        <authorList>
            <consortium name="Pathogen Informatics"/>
        </authorList>
    </citation>
    <scope>NUCLEOTIDE SEQUENCE [LARGE SCALE GENOMIC DNA]</scope>
    <source>
        <strain evidence="1 2">Costa Rica</strain>
    </source>
</reference>
<dbReference type="WBParaSite" id="ACOC_0000275801-mRNA-1">
    <property type="protein sequence ID" value="ACOC_0000275801-mRNA-1"/>
    <property type="gene ID" value="ACOC_0000275801"/>
</dbReference>
<evidence type="ECO:0000313" key="3">
    <source>
        <dbReference type="WBParaSite" id="ACOC_0000275801-mRNA-1"/>
    </source>
</evidence>
<dbReference type="Proteomes" id="UP000267027">
    <property type="component" value="Unassembled WGS sequence"/>
</dbReference>
<protein>
    <submittedName>
        <fullName evidence="3">Histone-lysine N-methyltransferase SETMAR</fullName>
    </submittedName>
</protein>